<dbReference type="Proteomes" id="UP000887565">
    <property type="component" value="Unplaced"/>
</dbReference>
<feature type="region of interest" description="Disordered" evidence="1">
    <location>
        <begin position="452"/>
        <end position="475"/>
    </location>
</feature>
<keyword evidence="2" id="KW-0812">Transmembrane</keyword>
<feature type="compositionally biased region" description="Low complexity" evidence="1">
    <location>
        <begin position="158"/>
        <end position="175"/>
    </location>
</feature>
<dbReference type="GO" id="GO:0019901">
    <property type="term" value="F:protein kinase binding"/>
    <property type="evidence" value="ECO:0007669"/>
    <property type="project" value="TreeGrafter"/>
</dbReference>
<organism evidence="4 5">
    <name type="scientific">Romanomermis culicivorax</name>
    <name type="common">Nematode worm</name>
    <dbReference type="NCBI Taxonomy" id="13658"/>
    <lineage>
        <taxon>Eukaryota</taxon>
        <taxon>Metazoa</taxon>
        <taxon>Ecdysozoa</taxon>
        <taxon>Nematoda</taxon>
        <taxon>Enoplea</taxon>
        <taxon>Dorylaimia</taxon>
        <taxon>Mermithida</taxon>
        <taxon>Mermithoidea</taxon>
        <taxon>Mermithidae</taxon>
        <taxon>Romanomermis</taxon>
    </lineage>
</organism>
<dbReference type="GO" id="GO:0016020">
    <property type="term" value="C:membrane"/>
    <property type="evidence" value="ECO:0007669"/>
    <property type="project" value="InterPro"/>
</dbReference>
<keyword evidence="2" id="KW-0472">Membrane</keyword>
<name>A0A915IFS5_ROMCU</name>
<dbReference type="OMA" id="HACHWAA"/>
<feature type="domain" description="WH1" evidence="3">
    <location>
        <begin position="1"/>
        <end position="80"/>
    </location>
</feature>
<feature type="transmembrane region" description="Helical" evidence="2">
    <location>
        <begin position="410"/>
        <end position="432"/>
    </location>
</feature>
<evidence type="ECO:0000256" key="1">
    <source>
        <dbReference type="SAM" id="MobiDB-lite"/>
    </source>
</evidence>
<dbReference type="InterPro" id="IPR000697">
    <property type="entry name" value="WH1/EVH1_dom"/>
</dbReference>
<dbReference type="PROSITE" id="PS50229">
    <property type="entry name" value="WH1"/>
    <property type="match status" value="1"/>
</dbReference>
<dbReference type="PANTHER" id="PTHR11202:SF3">
    <property type="entry name" value="SPROUTY-RELATED PROTEIN WITH EVH-1 DOMAIN, ISOFORM C"/>
    <property type="match status" value="1"/>
</dbReference>
<dbReference type="AlphaFoldDB" id="A0A915IFS5"/>
<dbReference type="Gene3D" id="2.30.29.30">
    <property type="entry name" value="Pleckstrin-homology domain (PH domain)/Phosphotyrosine-binding domain (PTB)"/>
    <property type="match status" value="1"/>
</dbReference>
<keyword evidence="4" id="KW-1185">Reference proteome</keyword>
<keyword evidence="2" id="KW-1133">Transmembrane helix</keyword>
<evidence type="ECO:0000313" key="4">
    <source>
        <dbReference type="Proteomes" id="UP000887565"/>
    </source>
</evidence>
<dbReference type="Pfam" id="PF00568">
    <property type="entry name" value="WH1"/>
    <property type="match status" value="1"/>
</dbReference>
<accession>A0A915IFS5</accession>
<proteinExistence type="predicted"/>
<evidence type="ECO:0000313" key="5">
    <source>
        <dbReference type="WBParaSite" id="nRc.2.0.1.t12763-RA"/>
    </source>
</evidence>
<protein>
    <submittedName>
        <fullName evidence="5">WH1 domain-containing protein</fullName>
    </submittedName>
</protein>
<dbReference type="SUPFAM" id="SSF50729">
    <property type="entry name" value="PH domain-like"/>
    <property type="match status" value="1"/>
</dbReference>
<dbReference type="WBParaSite" id="nRc.2.0.1.t12763-RA">
    <property type="protein sequence ID" value="nRc.2.0.1.t12763-RA"/>
    <property type="gene ID" value="nRc.2.0.1.g12763"/>
</dbReference>
<evidence type="ECO:0000259" key="3">
    <source>
        <dbReference type="PROSITE" id="PS50229"/>
    </source>
</evidence>
<dbReference type="Pfam" id="PF05210">
    <property type="entry name" value="Sprouty"/>
    <property type="match status" value="1"/>
</dbReference>
<sequence length="475" mass="53032">MLSMPKIPVHKMSKIGSDSESRFDWQVLLRCTVTKDMNYHQVMPTFHHWQIGEEKYGLKFMTTVEACHFHNKLQKAIEHLTRQSKSSSDESNVDTTDLEDDVFMPVTLPSNGNNGLSKFRPYVRTSAPTSSAIYLPYTPPTPTDAALVSRRLPMQKSSATALQQQQQPPTTTVPSTVPPRPGRSVAVAVAAAHPPSTISTAQLTQGAIPSTHIFTKAEISSSAAGRTGPPAIMLPLKPLIWKSDVHHRPSSYGRLRTEPGIEKAIVEEESDSGGQSYGYLEKATRYKRSYEGLKSSVASVVRLPGMLPLIPPTATAAGPLSSKAAKKGGPSSMSFSSLSQIVRREQCKYCRQYYYLRDNVRGACPEAPDLCRLWSRRLTCVQCAETGAYKCCPSTRAGASRSQERRRRHWRWLIFSLLALLLPCMWCYPMAWICARCCWFCGFIDKRHEPAHISTTSSSSPRWSKNQKRSTLLYR</sequence>
<feature type="region of interest" description="Disordered" evidence="1">
    <location>
        <begin position="154"/>
        <end position="182"/>
    </location>
</feature>
<evidence type="ECO:0000256" key="2">
    <source>
        <dbReference type="SAM" id="Phobius"/>
    </source>
</evidence>
<dbReference type="GO" id="GO:0043409">
    <property type="term" value="P:negative regulation of MAPK cascade"/>
    <property type="evidence" value="ECO:0007669"/>
    <property type="project" value="TreeGrafter"/>
</dbReference>
<reference evidence="5" key="1">
    <citation type="submission" date="2022-11" db="UniProtKB">
        <authorList>
            <consortium name="WormBaseParasite"/>
        </authorList>
    </citation>
    <scope>IDENTIFICATION</scope>
</reference>
<dbReference type="InterPro" id="IPR011993">
    <property type="entry name" value="PH-like_dom_sf"/>
</dbReference>
<dbReference type="InterPro" id="IPR007875">
    <property type="entry name" value="Sprouty"/>
</dbReference>
<dbReference type="PANTHER" id="PTHR11202">
    <property type="entry name" value="SPROUTY-RELATED, EVH1 DOMAIN-CONTAINING PROTEIN FAMILY MEMBER"/>
    <property type="match status" value="1"/>
</dbReference>